<dbReference type="Gene3D" id="3.40.50.300">
    <property type="entry name" value="P-loop containing nucleotide triphosphate hydrolases"/>
    <property type="match status" value="1"/>
</dbReference>
<evidence type="ECO:0000313" key="1">
    <source>
        <dbReference type="EMBL" id="MBB4284672.1"/>
    </source>
</evidence>
<gene>
    <name evidence="1" type="ORF">GGD88_000379</name>
</gene>
<dbReference type="RefSeq" id="WP_184431146.1">
    <property type="nucleotide sequence ID" value="NZ_JACIGI010000002.1"/>
</dbReference>
<evidence type="ECO:0000313" key="2">
    <source>
        <dbReference type="Proteomes" id="UP000555728"/>
    </source>
</evidence>
<sequence>MSHPPSLDRLRQRIRVLEGSAREAGRVLPLGLAALDAGLPWGGLPLGCLHQVVGEADDPAEAATGPAAALGFTAVLAARLAAHAAAPVLWCVRHGAADDTLFPPGLAQFGLPPARLTIARARDDVQVLWCMEEGLRTAGLAAVVGQARAVDLTAGRRLQLAAEAGGVTGLLLAAAGRRGAGAGSGVASVAATTRWRVTPRPAAPVSWPGLGPPRWDVTLERCRGGRPARWSLDWNDETGDLSVVAALRDRPGDAARRPARRRA</sequence>
<name>A0A7W6WJM9_9PROT</name>
<comment type="caution">
    <text evidence="1">The sequence shown here is derived from an EMBL/GenBank/DDBJ whole genome shotgun (WGS) entry which is preliminary data.</text>
</comment>
<keyword evidence="2" id="KW-1185">Reference proteome</keyword>
<dbReference type="InterPro" id="IPR027417">
    <property type="entry name" value="P-loop_NTPase"/>
</dbReference>
<protein>
    <submittedName>
        <fullName evidence="1">Protein ImuA</fullName>
    </submittedName>
</protein>
<organism evidence="1 2">
    <name type="scientific">Roseospira goensis</name>
    <dbReference type="NCBI Taxonomy" id="391922"/>
    <lineage>
        <taxon>Bacteria</taxon>
        <taxon>Pseudomonadati</taxon>
        <taxon>Pseudomonadota</taxon>
        <taxon>Alphaproteobacteria</taxon>
        <taxon>Rhodospirillales</taxon>
        <taxon>Rhodospirillaceae</taxon>
        <taxon>Roseospira</taxon>
    </lineage>
</organism>
<reference evidence="1 2" key="1">
    <citation type="submission" date="2020-08" db="EMBL/GenBank/DDBJ databases">
        <title>Genome sequencing of Purple Non-Sulfur Bacteria from various extreme environments.</title>
        <authorList>
            <person name="Mayer M."/>
        </authorList>
    </citation>
    <scope>NUCLEOTIDE SEQUENCE [LARGE SCALE GENOMIC DNA]</scope>
    <source>
        <strain evidence="1 2">JA135</strain>
    </source>
</reference>
<dbReference type="AlphaFoldDB" id="A0A7W6WJM9"/>
<proteinExistence type="predicted"/>
<accession>A0A7W6WJM9</accession>
<dbReference type="InterPro" id="IPR017026">
    <property type="entry name" value="ImuA"/>
</dbReference>
<dbReference type="EMBL" id="JACIGI010000002">
    <property type="protein sequence ID" value="MBB4284672.1"/>
    <property type="molecule type" value="Genomic_DNA"/>
</dbReference>
<dbReference type="SUPFAM" id="SSF52540">
    <property type="entry name" value="P-loop containing nucleoside triphosphate hydrolases"/>
    <property type="match status" value="1"/>
</dbReference>
<dbReference type="Proteomes" id="UP000555728">
    <property type="component" value="Unassembled WGS sequence"/>
</dbReference>
<dbReference type="PIRSF" id="PIRSF034285">
    <property type="entry name" value="UCP034285"/>
    <property type="match status" value="1"/>
</dbReference>